<evidence type="ECO:0000313" key="1">
    <source>
        <dbReference type="EMBL" id="CAK7327545.1"/>
    </source>
</evidence>
<sequence>WDKRFLTRWDDFKDTESTLSPKKRLTAQLTSLVKGNANTLSGLHPAAHIDKLKLGKG</sequence>
<proteinExistence type="predicted"/>
<comment type="caution">
    <text evidence="1">The sequence shown here is derived from an EMBL/GenBank/DDBJ whole genome shotgun (WGS) entry which is preliminary data.</text>
</comment>
<evidence type="ECO:0000313" key="2">
    <source>
        <dbReference type="Proteomes" id="UP001314170"/>
    </source>
</evidence>
<dbReference type="EMBL" id="CAWUPB010000857">
    <property type="protein sequence ID" value="CAK7327545.1"/>
    <property type="molecule type" value="Genomic_DNA"/>
</dbReference>
<feature type="non-terminal residue" evidence="1">
    <location>
        <position position="1"/>
    </location>
</feature>
<dbReference type="AlphaFoldDB" id="A0AAV1R3G4"/>
<accession>A0AAV1R3G4</accession>
<organism evidence="1 2">
    <name type="scientific">Dovyalis caffra</name>
    <dbReference type="NCBI Taxonomy" id="77055"/>
    <lineage>
        <taxon>Eukaryota</taxon>
        <taxon>Viridiplantae</taxon>
        <taxon>Streptophyta</taxon>
        <taxon>Embryophyta</taxon>
        <taxon>Tracheophyta</taxon>
        <taxon>Spermatophyta</taxon>
        <taxon>Magnoliopsida</taxon>
        <taxon>eudicotyledons</taxon>
        <taxon>Gunneridae</taxon>
        <taxon>Pentapetalae</taxon>
        <taxon>rosids</taxon>
        <taxon>fabids</taxon>
        <taxon>Malpighiales</taxon>
        <taxon>Salicaceae</taxon>
        <taxon>Flacourtieae</taxon>
        <taxon>Dovyalis</taxon>
    </lineage>
</organism>
<keyword evidence="2" id="KW-1185">Reference proteome</keyword>
<reference evidence="1 2" key="1">
    <citation type="submission" date="2024-01" db="EMBL/GenBank/DDBJ databases">
        <authorList>
            <person name="Waweru B."/>
        </authorList>
    </citation>
    <scope>NUCLEOTIDE SEQUENCE [LARGE SCALE GENOMIC DNA]</scope>
</reference>
<protein>
    <submittedName>
        <fullName evidence="1">Uncharacterized protein</fullName>
    </submittedName>
</protein>
<gene>
    <name evidence="1" type="ORF">DCAF_LOCUS5260</name>
</gene>
<name>A0AAV1R3G4_9ROSI</name>
<dbReference type="Proteomes" id="UP001314170">
    <property type="component" value="Unassembled WGS sequence"/>
</dbReference>